<evidence type="ECO:0000256" key="5">
    <source>
        <dbReference type="ARBA" id="ARBA00044690"/>
    </source>
</evidence>
<dbReference type="GO" id="GO:0031123">
    <property type="term" value="P:RNA 3'-end processing"/>
    <property type="evidence" value="ECO:0007669"/>
    <property type="project" value="UniProtKB-ARBA"/>
</dbReference>
<dbReference type="PANTHER" id="PTHR23200:SF48">
    <property type="entry name" value="METALLO-BETA-LACTAMASE DOMAIN-CONTAINING PROTEIN 1"/>
    <property type="match status" value="1"/>
</dbReference>
<dbReference type="Gene3D" id="3.60.15.10">
    <property type="entry name" value="Ribonuclease Z/Hydroxyacylglutathione hydrolase-like"/>
    <property type="match status" value="1"/>
</dbReference>
<evidence type="ECO:0000256" key="4">
    <source>
        <dbReference type="ARBA" id="ARBA00032988"/>
    </source>
</evidence>
<dbReference type="OrthoDB" id="10250730at2759"/>
<dbReference type="Pfam" id="PF00753">
    <property type="entry name" value="Lactamase_B"/>
    <property type="match status" value="1"/>
</dbReference>
<gene>
    <name evidence="8" type="primary">mblac1_0</name>
</gene>
<evidence type="ECO:0000256" key="6">
    <source>
        <dbReference type="ARBA" id="ARBA00045869"/>
    </source>
</evidence>
<dbReference type="InterPro" id="IPR001279">
    <property type="entry name" value="Metallo-B-lactamas"/>
</dbReference>
<dbReference type="PANTHER" id="PTHR23200">
    <property type="entry name" value="METALLO-BETA-LACTAMASE DOMAIN-CONTAINING PROTEIN 1"/>
    <property type="match status" value="1"/>
</dbReference>
<evidence type="ECO:0000259" key="7">
    <source>
        <dbReference type="SMART" id="SM00849"/>
    </source>
</evidence>
<accession>A0A2H8TLM3</accession>
<name>A0A2H8TLM3_9HEMI</name>
<dbReference type="AlphaFoldDB" id="A0A2H8TLM3"/>
<dbReference type="GO" id="GO:0005829">
    <property type="term" value="C:cytosol"/>
    <property type="evidence" value="ECO:0007669"/>
    <property type="project" value="UniProtKB-SubCell"/>
</dbReference>
<feature type="domain" description="Metallo-beta-lactamase" evidence="7">
    <location>
        <begin position="22"/>
        <end position="188"/>
    </location>
</feature>
<evidence type="ECO:0000256" key="3">
    <source>
        <dbReference type="ARBA" id="ARBA00014856"/>
    </source>
</evidence>
<evidence type="ECO:0000256" key="2">
    <source>
        <dbReference type="ARBA" id="ARBA00011738"/>
    </source>
</evidence>
<comment type="function">
    <text evidence="6">Endoribonuclease that catalyzes the hydrolysis of histone-coding pre-mRNA 3'-end. Involved in histone pre-mRNA processing during the S-phase of the cell cycle, which is required for entering/progressing through S-phase. Cleaves histone pre-mRNA at a major and a minor cleavage site after the 5'-ACCCA-3' and the 5'-ACCCACA-3' sequence, respectively, and located downstream of the stem-loop. May require the presence of the HDE element located at the histone pre-RNA 3'-end to avoid non-specific cleavage.</text>
</comment>
<comment type="subcellular location">
    <subcellularLocation>
        <location evidence="1">Cytoplasm</location>
        <location evidence="1">Cytosol</location>
    </subcellularLocation>
</comment>
<evidence type="ECO:0000256" key="1">
    <source>
        <dbReference type="ARBA" id="ARBA00004514"/>
    </source>
</evidence>
<protein>
    <recommendedName>
        <fullName evidence="3">Metallo-beta-lactamase domain-containing protein 1</fullName>
    </recommendedName>
    <alternativeName>
        <fullName evidence="4">Endoribonuclease MBLAC1</fullName>
    </alternativeName>
</protein>
<comment type="catalytic activity">
    <reaction evidence="5">
        <text>a ribonucleotidyl-ribonucleotide-RNA + H2O = a 3'-end ribonucleotide-RNA + a 5'-end 5'-phospho-ribonucleoside-RNA + H(+)</text>
        <dbReference type="Rhea" id="RHEA:68096"/>
        <dbReference type="Rhea" id="RHEA-COMP:15179"/>
        <dbReference type="Rhea" id="RHEA-COMP:17355"/>
        <dbReference type="Rhea" id="RHEA-COMP:17428"/>
        <dbReference type="ChEBI" id="CHEBI:15377"/>
        <dbReference type="ChEBI" id="CHEBI:15378"/>
        <dbReference type="ChEBI" id="CHEBI:74896"/>
        <dbReference type="ChEBI" id="CHEBI:138282"/>
        <dbReference type="ChEBI" id="CHEBI:173118"/>
    </reaction>
    <physiologicalReaction direction="left-to-right" evidence="5">
        <dbReference type="Rhea" id="RHEA:68097"/>
    </physiologicalReaction>
</comment>
<comment type="subunit">
    <text evidence="2">Homodimer.</text>
</comment>
<proteinExistence type="predicted"/>
<reference evidence="8" key="1">
    <citation type="submission" date="2017-10" db="EMBL/GenBank/DDBJ databases">
        <title>Transcriptome Assembly of Sugarcane Aphid Adults.</title>
        <authorList>
            <person name="Scully E.D."/>
            <person name="Palmer N.A."/>
            <person name="Geib S.M."/>
            <person name="Sarath G."/>
            <person name="Sattler S.E."/>
        </authorList>
    </citation>
    <scope>NUCLEOTIDE SEQUENCE</scope>
    <source>
        <tissue evidence="8">Whole body</tissue>
    </source>
</reference>
<sequence length="198" mass="22210">MYEVHILFVGYCRPTEGGMLANCTCTLIKGPKNIIVDTMTPWDGKNLINAIEKHGIGCDDIDYVVSTHGHSDHVGNNNLFLNAKHLVGRCVSYKQMYYDDSKFFNSDGVYEIDESLRIISTPGHTLTDVSVIVQTAKELIAVVGDLFENEDDVMDESIWLNAGSENPDSQKKFRKAIMEQVDWIIPGHGAMFSTKKYK</sequence>
<organism evidence="8">
    <name type="scientific">Melanaphis sacchari</name>
    <dbReference type="NCBI Taxonomy" id="742174"/>
    <lineage>
        <taxon>Eukaryota</taxon>
        <taxon>Metazoa</taxon>
        <taxon>Ecdysozoa</taxon>
        <taxon>Arthropoda</taxon>
        <taxon>Hexapoda</taxon>
        <taxon>Insecta</taxon>
        <taxon>Pterygota</taxon>
        <taxon>Neoptera</taxon>
        <taxon>Paraneoptera</taxon>
        <taxon>Hemiptera</taxon>
        <taxon>Sternorrhyncha</taxon>
        <taxon>Aphidomorpha</taxon>
        <taxon>Aphidoidea</taxon>
        <taxon>Aphididae</taxon>
        <taxon>Aphidini</taxon>
        <taxon>Melanaphis</taxon>
    </lineage>
</organism>
<dbReference type="SMART" id="SM00849">
    <property type="entry name" value="Lactamase_B"/>
    <property type="match status" value="1"/>
</dbReference>
<dbReference type="InterPro" id="IPR036866">
    <property type="entry name" value="RibonucZ/Hydroxyglut_hydro"/>
</dbReference>
<dbReference type="SUPFAM" id="SSF56281">
    <property type="entry name" value="Metallo-hydrolase/oxidoreductase"/>
    <property type="match status" value="1"/>
</dbReference>
<dbReference type="InterPro" id="IPR039344">
    <property type="entry name" value="MBLAC1"/>
</dbReference>
<dbReference type="EMBL" id="GFXV01003252">
    <property type="protein sequence ID" value="MBW15057.1"/>
    <property type="molecule type" value="Transcribed_RNA"/>
</dbReference>
<evidence type="ECO:0000313" key="8">
    <source>
        <dbReference type="EMBL" id="MBW15057.1"/>
    </source>
</evidence>
<dbReference type="CDD" id="cd07711">
    <property type="entry name" value="MBLAC1-like_MBL-fold"/>
    <property type="match status" value="1"/>
</dbReference>